<evidence type="ECO:0000313" key="3">
    <source>
        <dbReference type="EMBL" id="GJQ15407.1"/>
    </source>
</evidence>
<dbReference type="AlphaFoldDB" id="A0A9C7Q4K3"/>
<dbReference type="GO" id="GO:0008270">
    <property type="term" value="F:zinc ion binding"/>
    <property type="evidence" value="ECO:0007669"/>
    <property type="project" value="UniProtKB-KW"/>
</dbReference>
<keyword evidence="1" id="KW-0479">Metal-binding</keyword>
<feature type="domain" description="RING-type" evidence="2">
    <location>
        <begin position="14"/>
        <end position="51"/>
    </location>
</feature>
<sequence>MKREISSTFSSDTCSICWDLPAEVELKPCNHRVICRKCLCLLDDRKCPICRVQIAEVYIKLVDNAYSKESFGSALNKTQEEDCNYPSAEDLKEAKDLKYPSSTASEKTLKKPHSAIFPTETYIFSLESIIKSRRVNEDLVKRQVYQVVLTGSEGLDLKSLYYELRKLFPPKHDLEILPNFLRLPDHLVEAHVHDGYTHGFGSKKDVTKIKFESLVDTWQSAERYLPNIQVGLFPVNLQHLSIWELLCTYRSKLEGIFDVVVLCCDALNQRSFEELLSLDELLRNRYAPGKGRIWVILNSLAMQNSGNSLSFENVETAFYLIPMNQRPVDLLFMQPKSLRNFWHRELMQRIVLHARSYRKLTRINSITDNDKHRTCCCM</sequence>
<organism evidence="3 4">
    <name type="scientific">Galdieria partita</name>
    <dbReference type="NCBI Taxonomy" id="83374"/>
    <lineage>
        <taxon>Eukaryota</taxon>
        <taxon>Rhodophyta</taxon>
        <taxon>Bangiophyceae</taxon>
        <taxon>Galdieriales</taxon>
        <taxon>Galdieriaceae</taxon>
        <taxon>Galdieria</taxon>
    </lineage>
</organism>
<protein>
    <recommendedName>
        <fullName evidence="2">RING-type domain-containing protein</fullName>
    </recommendedName>
</protein>
<proteinExistence type="predicted"/>
<evidence type="ECO:0000313" key="4">
    <source>
        <dbReference type="Proteomes" id="UP001061958"/>
    </source>
</evidence>
<reference evidence="3" key="1">
    <citation type="journal article" date="2022" name="Proc. Natl. Acad. Sci. U.S.A.">
        <title>Life cycle and functional genomics of the unicellular red alga Galdieria for elucidating algal and plant evolution and industrial use.</title>
        <authorList>
            <person name="Hirooka S."/>
            <person name="Itabashi T."/>
            <person name="Ichinose T.M."/>
            <person name="Onuma R."/>
            <person name="Fujiwara T."/>
            <person name="Yamashita S."/>
            <person name="Jong L.W."/>
            <person name="Tomita R."/>
            <person name="Iwane A.H."/>
            <person name="Miyagishima S.Y."/>
        </authorList>
    </citation>
    <scope>NUCLEOTIDE SEQUENCE</scope>
    <source>
        <strain evidence="3">NBRC 102759</strain>
    </source>
</reference>
<gene>
    <name evidence="3" type="ORF">GpartN1_g7198.t1</name>
</gene>
<reference evidence="3" key="2">
    <citation type="submission" date="2022-01" db="EMBL/GenBank/DDBJ databases">
        <authorList>
            <person name="Hirooka S."/>
            <person name="Miyagishima S.Y."/>
        </authorList>
    </citation>
    <scope>NUCLEOTIDE SEQUENCE</scope>
    <source>
        <strain evidence="3">NBRC 102759</strain>
    </source>
</reference>
<keyword evidence="4" id="KW-1185">Reference proteome</keyword>
<name>A0A9C7Q4K3_9RHOD</name>
<accession>A0A9C7Q4K3</accession>
<dbReference type="InterPro" id="IPR001841">
    <property type="entry name" value="Znf_RING"/>
</dbReference>
<dbReference type="InterPro" id="IPR013083">
    <property type="entry name" value="Znf_RING/FYVE/PHD"/>
</dbReference>
<dbReference type="Pfam" id="PF13920">
    <property type="entry name" value="zf-C3HC4_3"/>
    <property type="match status" value="1"/>
</dbReference>
<keyword evidence="1" id="KW-0863">Zinc-finger</keyword>
<keyword evidence="1" id="KW-0862">Zinc</keyword>
<dbReference type="PROSITE" id="PS50089">
    <property type="entry name" value="ZF_RING_2"/>
    <property type="match status" value="1"/>
</dbReference>
<evidence type="ECO:0000256" key="1">
    <source>
        <dbReference type="PROSITE-ProRule" id="PRU00175"/>
    </source>
</evidence>
<comment type="caution">
    <text evidence="3">The sequence shown here is derived from an EMBL/GenBank/DDBJ whole genome shotgun (WGS) entry which is preliminary data.</text>
</comment>
<dbReference type="SMART" id="SM00184">
    <property type="entry name" value="RING"/>
    <property type="match status" value="1"/>
</dbReference>
<dbReference type="Gene3D" id="3.30.40.10">
    <property type="entry name" value="Zinc/RING finger domain, C3HC4 (zinc finger)"/>
    <property type="match status" value="1"/>
</dbReference>
<dbReference type="SUPFAM" id="SSF57850">
    <property type="entry name" value="RING/U-box"/>
    <property type="match status" value="1"/>
</dbReference>
<dbReference type="Proteomes" id="UP001061958">
    <property type="component" value="Unassembled WGS sequence"/>
</dbReference>
<dbReference type="EMBL" id="BQMJ01000069">
    <property type="protein sequence ID" value="GJQ15407.1"/>
    <property type="molecule type" value="Genomic_DNA"/>
</dbReference>
<dbReference type="OrthoDB" id="10017393at2759"/>
<evidence type="ECO:0000259" key="2">
    <source>
        <dbReference type="PROSITE" id="PS50089"/>
    </source>
</evidence>